<proteinExistence type="inferred from homology"/>
<feature type="domain" description="Peptidase A1" evidence="7">
    <location>
        <begin position="86"/>
        <end position="435"/>
    </location>
</feature>
<organism evidence="8 9">
    <name type="scientific">Zizania palustris</name>
    <name type="common">Northern wild rice</name>
    <dbReference type="NCBI Taxonomy" id="103762"/>
    <lineage>
        <taxon>Eukaryota</taxon>
        <taxon>Viridiplantae</taxon>
        <taxon>Streptophyta</taxon>
        <taxon>Embryophyta</taxon>
        <taxon>Tracheophyta</taxon>
        <taxon>Spermatophyta</taxon>
        <taxon>Magnoliopsida</taxon>
        <taxon>Liliopsida</taxon>
        <taxon>Poales</taxon>
        <taxon>Poaceae</taxon>
        <taxon>BOP clade</taxon>
        <taxon>Oryzoideae</taxon>
        <taxon>Oryzeae</taxon>
        <taxon>Zizaniinae</taxon>
        <taxon>Zizania</taxon>
    </lineage>
</organism>
<comment type="similarity">
    <text evidence="1">Belongs to the peptidase A1 family.</text>
</comment>
<gene>
    <name evidence="8" type="ORF">GUJ93_ZPchr0002g23089</name>
</gene>
<feature type="chain" id="PRO_5035319518" description="Peptidase A1 domain-containing protein" evidence="6">
    <location>
        <begin position="23"/>
        <end position="439"/>
    </location>
</feature>
<evidence type="ECO:0000259" key="7">
    <source>
        <dbReference type="PROSITE" id="PS51767"/>
    </source>
</evidence>
<dbReference type="Proteomes" id="UP000729402">
    <property type="component" value="Unassembled WGS sequence"/>
</dbReference>
<evidence type="ECO:0000256" key="6">
    <source>
        <dbReference type="SAM" id="SignalP"/>
    </source>
</evidence>
<evidence type="ECO:0000256" key="1">
    <source>
        <dbReference type="ARBA" id="ARBA00007447"/>
    </source>
</evidence>
<evidence type="ECO:0000256" key="5">
    <source>
        <dbReference type="ARBA" id="ARBA00023180"/>
    </source>
</evidence>
<dbReference type="GO" id="GO:0004190">
    <property type="term" value="F:aspartic-type endopeptidase activity"/>
    <property type="evidence" value="ECO:0007669"/>
    <property type="project" value="UniProtKB-KW"/>
</dbReference>
<dbReference type="FunFam" id="2.40.70.10:FF:000033">
    <property type="entry name" value="Aspartyl protease family protein"/>
    <property type="match status" value="1"/>
</dbReference>
<reference evidence="8" key="1">
    <citation type="journal article" date="2021" name="bioRxiv">
        <title>Whole Genome Assembly and Annotation of Northern Wild Rice, Zizania palustris L., Supports a Whole Genome Duplication in the Zizania Genus.</title>
        <authorList>
            <person name="Haas M."/>
            <person name="Kono T."/>
            <person name="Macchietto M."/>
            <person name="Millas R."/>
            <person name="McGilp L."/>
            <person name="Shao M."/>
            <person name="Duquette J."/>
            <person name="Hirsch C.N."/>
            <person name="Kimball J."/>
        </authorList>
    </citation>
    <scope>NUCLEOTIDE SEQUENCE</scope>
    <source>
        <tissue evidence="8">Fresh leaf tissue</tissue>
    </source>
</reference>
<keyword evidence="2" id="KW-0645">Protease</keyword>
<protein>
    <recommendedName>
        <fullName evidence="7">Peptidase A1 domain-containing protein</fullName>
    </recommendedName>
</protein>
<dbReference type="AlphaFoldDB" id="A0A8J5S796"/>
<dbReference type="GO" id="GO:0006508">
    <property type="term" value="P:proteolysis"/>
    <property type="evidence" value="ECO:0007669"/>
    <property type="project" value="UniProtKB-KW"/>
</dbReference>
<dbReference type="FunFam" id="2.40.70.10:FF:000051">
    <property type="entry name" value="Putative aspartic protease"/>
    <property type="match status" value="1"/>
</dbReference>
<dbReference type="CDD" id="cd05476">
    <property type="entry name" value="pepsin_A_like_plant"/>
    <property type="match status" value="1"/>
</dbReference>
<keyword evidence="6" id="KW-0732">Signal</keyword>
<dbReference type="PROSITE" id="PS51767">
    <property type="entry name" value="PEPTIDASE_A1"/>
    <property type="match status" value="1"/>
</dbReference>
<reference evidence="8" key="2">
    <citation type="submission" date="2021-02" db="EMBL/GenBank/DDBJ databases">
        <authorList>
            <person name="Kimball J.A."/>
            <person name="Haas M.W."/>
            <person name="Macchietto M."/>
            <person name="Kono T."/>
            <person name="Duquette J."/>
            <person name="Shao M."/>
        </authorList>
    </citation>
    <scope>NUCLEOTIDE SEQUENCE</scope>
    <source>
        <tissue evidence="8">Fresh leaf tissue</tissue>
    </source>
</reference>
<evidence type="ECO:0000256" key="2">
    <source>
        <dbReference type="ARBA" id="ARBA00022670"/>
    </source>
</evidence>
<dbReference type="InterPro" id="IPR051708">
    <property type="entry name" value="Plant_Aspart_Prot_A1"/>
</dbReference>
<dbReference type="Pfam" id="PF14541">
    <property type="entry name" value="TAXi_C"/>
    <property type="match status" value="1"/>
</dbReference>
<dbReference type="InterPro" id="IPR033121">
    <property type="entry name" value="PEPTIDASE_A1"/>
</dbReference>
<dbReference type="InterPro" id="IPR032799">
    <property type="entry name" value="TAXi_C"/>
</dbReference>
<dbReference type="OrthoDB" id="660550at2759"/>
<dbReference type="PANTHER" id="PTHR47967:SF16">
    <property type="entry name" value="OS09G0452800 PROTEIN"/>
    <property type="match status" value="1"/>
</dbReference>
<dbReference type="InterPro" id="IPR032861">
    <property type="entry name" value="TAXi_N"/>
</dbReference>
<name>A0A8J5S796_ZIZPA</name>
<keyword evidence="9" id="KW-1185">Reference proteome</keyword>
<feature type="signal peptide" evidence="6">
    <location>
        <begin position="1"/>
        <end position="22"/>
    </location>
</feature>
<dbReference type="Pfam" id="PF14543">
    <property type="entry name" value="TAXi_N"/>
    <property type="match status" value="1"/>
</dbReference>
<dbReference type="InterPro" id="IPR001969">
    <property type="entry name" value="Aspartic_peptidase_AS"/>
</dbReference>
<dbReference type="PROSITE" id="PS00141">
    <property type="entry name" value="ASP_PROTEASE"/>
    <property type="match status" value="1"/>
</dbReference>
<dbReference type="InterPro" id="IPR034161">
    <property type="entry name" value="Pepsin-like_plant"/>
</dbReference>
<keyword evidence="3" id="KW-0064">Aspartyl protease</keyword>
<comment type="caution">
    <text evidence="8">The sequence shown here is derived from an EMBL/GenBank/DDBJ whole genome shotgun (WGS) entry which is preliminary data.</text>
</comment>
<evidence type="ECO:0000256" key="4">
    <source>
        <dbReference type="ARBA" id="ARBA00022801"/>
    </source>
</evidence>
<evidence type="ECO:0000256" key="3">
    <source>
        <dbReference type="ARBA" id="ARBA00022750"/>
    </source>
</evidence>
<keyword evidence="4" id="KW-0378">Hydrolase</keyword>
<sequence>MVVVAAMVASAVCASLAAAGFAGDIRVDLTHVDAGKELPKHELIRRAMQRSKARAAALSVVRNGGMYSKSTRQSGVVVRPSGDLEYVMDLAIGTPPQPVSALLDTGSDLVWTQCDTCTACLWQPDPLFSPGLSSSYEPMRCSGQLCTDILHHNCLRPDTCTYRYSYGDGTTTLGYYATEQFTFTSSSGEKQTVPLGFCCGTMNVGSLNNGSGIVGFGRDPLSLVSQLSIRRFSYCLTPYTSNKKSTLLFGSLADGVYDDTTGPFQTTALLQSRQNPTFYYVAFTGVTVGTRRLRIPASAFALGHDGSGGVIIDSGTALTLFPAAVLDEVVRAFRSQLRLPLANDSSPEDGVCFAAPVTSGRLAQLRVAVPRMVFHFHGGADLDLPRRNYVLDDHRNGRLCLLFADSGDSGATIGNFVQQDMRVLYDLERETLSFAPAQC</sequence>
<dbReference type="GO" id="GO:0005576">
    <property type="term" value="C:extracellular region"/>
    <property type="evidence" value="ECO:0007669"/>
    <property type="project" value="TreeGrafter"/>
</dbReference>
<dbReference type="PANTHER" id="PTHR47967">
    <property type="entry name" value="OS07G0603500 PROTEIN-RELATED"/>
    <property type="match status" value="1"/>
</dbReference>
<accession>A0A8J5S796</accession>
<dbReference type="EMBL" id="JAAALK010000287">
    <property type="protein sequence ID" value="KAG8056950.1"/>
    <property type="molecule type" value="Genomic_DNA"/>
</dbReference>
<evidence type="ECO:0000313" key="8">
    <source>
        <dbReference type="EMBL" id="KAG8056950.1"/>
    </source>
</evidence>
<evidence type="ECO:0000313" key="9">
    <source>
        <dbReference type="Proteomes" id="UP000729402"/>
    </source>
</evidence>
<keyword evidence="5" id="KW-0325">Glycoprotein</keyword>